<dbReference type="Pfam" id="PF22624">
    <property type="entry name" value="AASDHPPT_N"/>
    <property type="match status" value="1"/>
</dbReference>
<gene>
    <name evidence="5" type="ORF">CHUDEA8_4740</name>
</gene>
<organism evidence="5">
    <name type="scientific">Cryptosporidium hominis</name>
    <dbReference type="NCBI Taxonomy" id="237895"/>
    <lineage>
        <taxon>Eukaryota</taxon>
        <taxon>Sar</taxon>
        <taxon>Alveolata</taxon>
        <taxon>Apicomplexa</taxon>
        <taxon>Conoidasida</taxon>
        <taxon>Coccidia</taxon>
        <taxon>Eucoccidiorida</taxon>
        <taxon>Eimeriorina</taxon>
        <taxon>Cryptosporidiidae</taxon>
        <taxon>Cryptosporidium</taxon>
    </lineage>
</organism>
<dbReference type="VEuPathDB" id="CryptoDB:ChTU502y2012_377g0030"/>
<dbReference type="EMBL" id="LN877954">
    <property type="protein sequence ID" value="CUV08025.1"/>
    <property type="molecule type" value="Genomic_DNA"/>
</dbReference>
<dbReference type="Pfam" id="PF01648">
    <property type="entry name" value="ACPS"/>
    <property type="match status" value="1"/>
</dbReference>
<evidence type="ECO:0000259" key="4">
    <source>
        <dbReference type="Pfam" id="PF22624"/>
    </source>
</evidence>
<dbReference type="Gene3D" id="3.90.470.20">
    <property type="entry name" value="4'-phosphopantetheinyl transferase domain"/>
    <property type="match status" value="2"/>
</dbReference>
<reference evidence="5" key="1">
    <citation type="submission" date="2015-08" db="EMBL/GenBank/DDBJ databases">
        <authorList>
            <person name="Babu N.S."/>
            <person name="Beckwith C.J."/>
            <person name="Beseler K.G."/>
            <person name="Brison A."/>
            <person name="Carone J.V."/>
            <person name="Caskin T.P."/>
            <person name="Diamond M."/>
            <person name="Durham M.E."/>
            <person name="Foxe J.M."/>
            <person name="Go M."/>
            <person name="Henderson B.A."/>
            <person name="Jones I.B."/>
            <person name="McGettigan J.A."/>
            <person name="Micheletti S.J."/>
            <person name="Nasrallah M.E."/>
            <person name="Ortiz D."/>
            <person name="Piller C.R."/>
            <person name="Privatt S.R."/>
            <person name="Schneider S.L."/>
            <person name="Sharp S."/>
            <person name="Smith T.C."/>
            <person name="Stanton J.D."/>
            <person name="Ullery H.E."/>
            <person name="Wilson R.J."/>
            <person name="Serrano M.G."/>
            <person name="Buck G."/>
            <person name="Lee V."/>
            <person name="Wang Y."/>
            <person name="Carvalho R."/>
            <person name="Voegtly L."/>
            <person name="Shi R."/>
            <person name="Duckworth R."/>
            <person name="Johnson A."/>
            <person name="Loviza R."/>
            <person name="Walstead R."/>
            <person name="Shah Z."/>
            <person name="Kiflezghi M."/>
            <person name="Wade K."/>
            <person name="Ball S.L."/>
            <person name="Bradley K.W."/>
            <person name="Asai D.J."/>
            <person name="Bowman C.A."/>
            <person name="Russell D.A."/>
            <person name="Pope W.H."/>
            <person name="Jacobs-Sera D."/>
            <person name="Hendrix R.W."/>
            <person name="Hatfull G.F."/>
        </authorList>
    </citation>
    <scope>NUCLEOTIDE SEQUENCE [LARGE SCALE GENOMIC DNA]</scope>
</reference>
<dbReference type="GO" id="GO:0000287">
    <property type="term" value="F:magnesium ion binding"/>
    <property type="evidence" value="ECO:0007669"/>
    <property type="project" value="InterPro"/>
</dbReference>
<dbReference type="SUPFAM" id="SSF56214">
    <property type="entry name" value="4'-phosphopantetheinyl transferase"/>
    <property type="match status" value="2"/>
</dbReference>
<dbReference type="InterPro" id="IPR055066">
    <property type="entry name" value="AASDHPPT_N"/>
</dbReference>
<dbReference type="VEuPathDB" id="CryptoDB:Chro.80544"/>
<dbReference type="InterPro" id="IPR050559">
    <property type="entry name" value="P-Pant_transferase_sf"/>
</dbReference>
<dbReference type="GO" id="GO:0008897">
    <property type="term" value="F:holo-[acyl-carrier-protein] synthase activity"/>
    <property type="evidence" value="ECO:0007669"/>
    <property type="project" value="UniProtKB-EC"/>
</dbReference>
<dbReference type="PANTHER" id="PTHR12215">
    <property type="entry name" value="PHOSPHOPANTETHEINE TRANSFERASE"/>
    <property type="match status" value="1"/>
</dbReference>
<dbReference type="VEuPathDB" id="CryptoDB:GY17_00000920"/>
<dbReference type="PANTHER" id="PTHR12215:SF10">
    <property type="entry name" value="L-AMINOADIPATE-SEMIALDEHYDE DEHYDROGENASE-PHOSPHOPANTETHEINYL TRANSFERASE"/>
    <property type="match status" value="1"/>
</dbReference>
<dbReference type="GO" id="GO:0005829">
    <property type="term" value="C:cytosol"/>
    <property type="evidence" value="ECO:0007669"/>
    <property type="project" value="TreeGrafter"/>
</dbReference>
<proteinExistence type="predicted"/>
<accession>A0A0S4TMA7</accession>
<evidence type="ECO:0000313" key="5">
    <source>
        <dbReference type="EMBL" id="CUV08025.1"/>
    </source>
</evidence>
<dbReference type="GO" id="GO:0019878">
    <property type="term" value="P:lysine biosynthetic process via aminoadipic acid"/>
    <property type="evidence" value="ECO:0007669"/>
    <property type="project" value="TreeGrafter"/>
</dbReference>
<feature type="domain" description="4'-phosphopantetheinyl transferase" evidence="3">
    <location>
        <begin position="127"/>
        <end position="218"/>
    </location>
</feature>
<dbReference type="VEuPathDB" id="CryptoDB:CHUDEA8_4740"/>
<protein>
    <recommendedName>
        <fullName evidence="1">holo-[acyl-carrier-protein] synthase</fullName>
        <ecNumber evidence="1">2.7.8.7</ecNumber>
    </recommendedName>
</protein>
<name>A0A0S4TMA7_CRYHO</name>
<evidence type="ECO:0000259" key="3">
    <source>
        <dbReference type="Pfam" id="PF01648"/>
    </source>
</evidence>
<dbReference type="InterPro" id="IPR008278">
    <property type="entry name" value="4-PPantetheinyl_Trfase_dom"/>
</dbReference>
<keyword evidence="2" id="KW-0808">Transferase</keyword>
<evidence type="ECO:0000256" key="2">
    <source>
        <dbReference type="ARBA" id="ARBA00022679"/>
    </source>
</evidence>
<dbReference type="Proteomes" id="UP000199752">
    <property type="component" value="Chromosome 8"/>
</dbReference>
<evidence type="ECO:0000256" key="1">
    <source>
        <dbReference type="ARBA" id="ARBA00013172"/>
    </source>
</evidence>
<sequence>MQVELDLKKRLEINDTCILWCTLDEFDDLDFNNLINKLRLEILEDEELERILRYKMLDDRKRSLLSVLLIKLALMNYYDISPKQVKIIREKGMKPYFKYDSESDSLLHFNVSHDGDVVVIILSKYMVGIDIMKTELSPSRVQLSNNIMEANEKFLNNMKNVFHPSEWEYIQKDISKFMHYWTIKESFVKYIGLGLYVDPRRLLIDSTLVKENHQYNLNSPYLKQSNIYLDNQLQNCEIYSSNKIVSNYYISFCISESYSQKFNTLYNISNDQVKYINEFKRSQLCKNLTIKVSSYFLVLSN</sequence>
<feature type="domain" description="4'-phosphopantetheinyl transferase N-terminal" evidence="4">
    <location>
        <begin position="40"/>
        <end position="121"/>
    </location>
</feature>
<dbReference type="InterPro" id="IPR037143">
    <property type="entry name" value="4-PPantetheinyl_Trfase_dom_sf"/>
</dbReference>
<dbReference type="EC" id="2.7.8.7" evidence="1"/>
<dbReference type="AlphaFoldDB" id="A0A0S4TMA7"/>